<name>B1FDW5_9BURK</name>
<reference evidence="2 3" key="1">
    <citation type="submission" date="2008-03" db="EMBL/GenBank/DDBJ databases">
        <title>Sequencing of the draft genome and assembly of Burkholderia ambifaria IOP40-10.</title>
        <authorList>
            <consortium name="US DOE Joint Genome Institute (JGI-PGF)"/>
            <person name="Copeland A."/>
            <person name="Lucas S."/>
            <person name="Lapidus A."/>
            <person name="Glavina del Rio T."/>
            <person name="Dalin E."/>
            <person name="Tice H."/>
            <person name="Bruce D."/>
            <person name="Goodwin L."/>
            <person name="Pitluck S."/>
            <person name="Larimer F."/>
            <person name="Land M.L."/>
            <person name="Hauser L."/>
            <person name="Tiedje J."/>
            <person name="Richardson P."/>
        </authorList>
    </citation>
    <scope>NUCLEOTIDE SEQUENCE [LARGE SCALE GENOMIC DNA]</scope>
    <source>
        <strain evidence="2 3">IOP40-10</strain>
    </source>
</reference>
<dbReference type="EMBL" id="ABLC01000042">
    <property type="protein sequence ID" value="EDT04255.1"/>
    <property type="molecule type" value="Genomic_DNA"/>
</dbReference>
<evidence type="ECO:0000256" key="1">
    <source>
        <dbReference type="SAM" id="MobiDB-lite"/>
    </source>
</evidence>
<accession>B1FDW5</accession>
<organism evidence="2 3">
    <name type="scientific">Burkholderia ambifaria IOP40-10</name>
    <dbReference type="NCBI Taxonomy" id="396596"/>
    <lineage>
        <taxon>Bacteria</taxon>
        <taxon>Pseudomonadati</taxon>
        <taxon>Pseudomonadota</taxon>
        <taxon>Betaproteobacteria</taxon>
        <taxon>Burkholderiales</taxon>
        <taxon>Burkholderiaceae</taxon>
        <taxon>Burkholderia</taxon>
        <taxon>Burkholderia cepacia complex</taxon>
    </lineage>
</organism>
<proteinExistence type="predicted"/>
<evidence type="ECO:0000313" key="3">
    <source>
        <dbReference type="Proteomes" id="UP000005463"/>
    </source>
</evidence>
<dbReference type="AlphaFoldDB" id="B1FDW5"/>
<dbReference type="Proteomes" id="UP000005463">
    <property type="component" value="Unassembled WGS sequence"/>
</dbReference>
<gene>
    <name evidence="2" type="ORF">BamIOP4010DRAFT_2224</name>
</gene>
<sequence>MGRIRTVKPELFTHEGLFEAEQETGLPLRIAFIGLFTCADREGRFKWRPRTLKLAVLPHDEVDFSRVLDALLTRGFIVQYASETGEEIGLIPTFTKHQVINNRETQSDLPAPPDNLDLTGVSTCAPTRDSRVPDASTTRAKGKGKEGKGKTRDEHVTRFDAQAHLESFGVPADLAKDWLAVRKAKRMAPTATAFDDAKAEADKAGISMEDALRTCVIRGWGGFNASWLSEPSGRVNGHQAEGIFG</sequence>
<feature type="compositionally biased region" description="Basic and acidic residues" evidence="1">
    <location>
        <begin position="143"/>
        <end position="155"/>
    </location>
</feature>
<comment type="caution">
    <text evidence="2">The sequence shown here is derived from an EMBL/GenBank/DDBJ whole genome shotgun (WGS) entry which is preliminary data.</text>
</comment>
<evidence type="ECO:0000313" key="2">
    <source>
        <dbReference type="EMBL" id="EDT04255.1"/>
    </source>
</evidence>
<protein>
    <submittedName>
        <fullName evidence="2">Uncharacterized protein</fullName>
    </submittedName>
</protein>
<dbReference type="PATRIC" id="fig|396596.7.peg.5567"/>
<feature type="region of interest" description="Disordered" evidence="1">
    <location>
        <begin position="105"/>
        <end position="155"/>
    </location>
</feature>